<dbReference type="InterPro" id="IPR038718">
    <property type="entry name" value="SNF2-like_sf"/>
</dbReference>
<dbReference type="SMART" id="SM00487">
    <property type="entry name" value="DEXDc"/>
    <property type="match status" value="1"/>
</dbReference>
<keyword evidence="3" id="KW-0547">Nucleotide-binding</keyword>
<dbReference type="EMBL" id="JBHSGN010000024">
    <property type="protein sequence ID" value="MFC4672730.1"/>
    <property type="molecule type" value="Genomic_DNA"/>
</dbReference>
<dbReference type="Pfam" id="PF04851">
    <property type="entry name" value="ResIII"/>
    <property type="match status" value="1"/>
</dbReference>
<dbReference type="Pfam" id="PF00271">
    <property type="entry name" value="Helicase_C"/>
    <property type="match status" value="1"/>
</dbReference>
<sequence length="805" mass="94307">MAFLSRSEYMEMNPYDPEGFVSMDELQKRLTSINEGKRRLKLKLLRERNMLSEGSLESRLKKYKESKDPKQQGKSLKVSRKDVQLNTLFKSMSCHEGVKSFEQTLDKYLYELKTHKHLARQYPKAVAFVSKYRNQQSPANCTSEQREKWEKYEKISPAQVLNRLRRIIKRQNIKPEKKHVLRRTQYGYKLKNLANPFSERNTDKYVPLYDLVANGAELPAPAKMTPELQRQYRMAGKNIAKRKREFLRENTQWKDMQRDPVLDAYIDSLTFTGMKQSLCRFNEPQKYDMGLLYQKRYSLLNWQQGSGKTAVLYHFGKYQMDNRRVKNVFVVAPSIAIHMTWAHFLRYNNEKFTIVSRPEHFDNLEEGKFVILSVSMLGRIDDALRLYLKKKSQKACLLFDESDELTSDQSLRTKRTLKCFRRVKYKMLGTGTTTRNYISELFSQFQLLYNSSMNFMCYCPVSYYEDDKRVIKERMNSYYLKPFPPRGGATLFKSCFNPGKASVFGIEKQNQDVYNKSSLWEIIGKAIITRKFREFAGDKYSIHTQTVRPAEGELGVYEKVIKEFFSVVDMYFNTTGDQRKDNSLAIVRQIQLLIKACSVPDLMPGYCSGSLPQKVLHIENMVHNIRDKVAIGCTSLEALEYYQAHMSKVFPERPLFVIKGEISFGKRKKLLQEFQCTKDGILICMQQSLKSSVNIPECNEVILESLQWNIPRMEQFYFRFIRFDSEGHTNVHFVNYSDSIEQNIMALILTKERLNDFIQTGEVTEESALFDEFGVSTSVIDSLFTREQDKEGKFHIRWGEQKIVA</sequence>
<organism evidence="3 4">
    <name type="scientific">Dysgonomonas termitidis</name>
    <dbReference type="NCBI Taxonomy" id="1516126"/>
    <lineage>
        <taxon>Bacteria</taxon>
        <taxon>Pseudomonadati</taxon>
        <taxon>Bacteroidota</taxon>
        <taxon>Bacteroidia</taxon>
        <taxon>Bacteroidales</taxon>
        <taxon>Dysgonomonadaceae</taxon>
        <taxon>Dysgonomonas</taxon>
    </lineage>
</organism>
<keyword evidence="3" id="KW-0378">Hydrolase</keyword>
<dbReference type="PROSITE" id="PS51192">
    <property type="entry name" value="HELICASE_ATP_BIND_1"/>
    <property type="match status" value="1"/>
</dbReference>
<reference evidence="4" key="1">
    <citation type="journal article" date="2019" name="Int. J. Syst. Evol. Microbiol.">
        <title>The Global Catalogue of Microorganisms (GCM) 10K type strain sequencing project: providing services to taxonomists for standard genome sequencing and annotation.</title>
        <authorList>
            <consortium name="The Broad Institute Genomics Platform"/>
            <consortium name="The Broad Institute Genome Sequencing Center for Infectious Disease"/>
            <person name="Wu L."/>
            <person name="Ma J."/>
        </authorList>
    </citation>
    <scope>NUCLEOTIDE SEQUENCE [LARGE SCALE GENOMIC DNA]</scope>
    <source>
        <strain evidence="4">CCUG 66188</strain>
    </source>
</reference>
<proteinExistence type="predicted"/>
<dbReference type="InterPro" id="IPR001650">
    <property type="entry name" value="Helicase_C-like"/>
</dbReference>
<dbReference type="RefSeq" id="WP_379993932.1">
    <property type="nucleotide sequence ID" value="NZ_JBHSGN010000024.1"/>
</dbReference>
<feature type="domain" description="Helicase ATP-binding" evidence="2">
    <location>
        <begin position="289"/>
        <end position="451"/>
    </location>
</feature>
<name>A0ABV9KRD9_9BACT</name>
<dbReference type="SUPFAM" id="SSF52540">
    <property type="entry name" value="P-loop containing nucleoside triphosphate hydrolases"/>
    <property type="match status" value="2"/>
</dbReference>
<dbReference type="InterPro" id="IPR027417">
    <property type="entry name" value="P-loop_NTPase"/>
</dbReference>
<feature type="compositionally biased region" description="Basic and acidic residues" evidence="1">
    <location>
        <begin position="56"/>
        <end position="71"/>
    </location>
</feature>
<evidence type="ECO:0000256" key="1">
    <source>
        <dbReference type="SAM" id="MobiDB-lite"/>
    </source>
</evidence>
<dbReference type="Gene3D" id="3.40.50.10810">
    <property type="entry name" value="Tandem AAA-ATPase domain"/>
    <property type="match status" value="1"/>
</dbReference>
<accession>A0ABV9KRD9</accession>
<evidence type="ECO:0000259" key="2">
    <source>
        <dbReference type="PROSITE" id="PS51192"/>
    </source>
</evidence>
<dbReference type="Gene3D" id="3.40.50.300">
    <property type="entry name" value="P-loop containing nucleotide triphosphate hydrolases"/>
    <property type="match status" value="1"/>
</dbReference>
<evidence type="ECO:0000313" key="3">
    <source>
        <dbReference type="EMBL" id="MFC4672730.1"/>
    </source>
</evidence>
<dbReference type="InterPro" id="IPR014001">
    <property type="entry name" value="Helicase_ATP-bd"/>
</dbReference>
<keyword evidence="4" id="KW-1185">Reference proteome</keyword>
<comment type="caution">
    <text evidence="3">The sequence shown here is derived from an EMBL/GenBank/DDBJ whole genome shotgun (WGS) entry which is preliminary data.</text>
</comment>
<evidence type="ECO:0000313" key="4">
    <source>
        <dbReference type="Proteomes" id="UP001596023"/>
    </source>
</evidence>
<protein>
    <submittedName>
        <fullName evidence="3">DEAD/DEAH box helicase family protein</fullName>
    </submittedName>
</protein>
<feature type="region of interest" description="Disordered" evidence="1">
    <location>
        <begin position="56"/>
        <end position="77"/>
    </location>
</feature>
<dbReference type="GO" id="GO:0004386">
    <property type="term" value="F:helicase activity"/>
    <property type="evidence" value="ECO:0007669"/>
    <property type="project" value="UniProtKB-KW"/>
</dbReference>
<dbReference type="Proteomes" id="UP001596023">
    <property type="component" value="Unassembled WGS sequence"/>
</dbReference>
<dbReference type="InterPro" id="IPR006935">
    <property type="entry name" value="Helicase/UvrB_N"/>
</dbReference>
<keyword evidence="3" id="KW-0067">ATP-binding</keyword>
<keyword evidence="3" id="KW-0347">Helicase</keyword>
<gene>
    <name evidence="3" type="ORF">ACFO6W_03380</name>
</gene>